<keyword evidence="2" id="KW-1185">Reference proteome</keyword>
<protein>
    <submittedName>
        <fullName evidence="1">Uncharacterized protein</fullName>
    </submittedName>
</protein>
<dbReference type="EMBL" id="JACYFG010000006">
    <property type="protein sequence ID" value="MBD5778450.1"/>
    <property type="molecule type" value="Genomic_DNA"/>
</dbReference>
<dbReference type="AlphaFoldDB" id="A0A927F5L0"/>
<name>A0A927F5L0_9BACT</name>
<reference evidence="1" key="1">
    <citation type="submission" date="2020-09" db="EMBL/GenBank/DDBJ databases">
        <title>Pelagicoccus enzymogenes sp. nov. with an EPS production, isolated from marine sediment.</title>
        <authorList>
            <person name="Feng X."/>
        </authorList>
    </citation>
    <scope>NUCLEOTIDE SEQUENCE</scope>
    <source>
        <strain evidence="1">NFK12</strain>
    </source>
</reference>
<organism evidence="1 2">
    <name type="scientific">Pelagicoccus enzymogenes</name>
    <dbReference type="NCBI Taxonomy" id="2773457"/>
    <lineage>
        <taxon>Bacteria</taxon>
        <taxon>Pseudomonadati</taxon>
        <taxon>Verrucomicrobiota</taxon>
        <taxon>Opitutia</taxon>
        <taxon>Puniceicoccales</taxon>
        <taxon>Pelagicoccaceae</taxon>
        <taxon>Pelagicoccus</taxon>
    </lineage>
</organism>
<sequence length="214" mass="23367">MISVLTGDIVGSRELSSEKRTDLDGKLKGAAQHSGLGDSLEVFRGDSWQCLCTPHHSAIERALHFRAFLLGKYEIDTRISIGIGAVESLHREKVSLSQGEAFELSGLGLSSLPDHRRLEISLSETLEPSSLPFLNAACALLDGITSEWTARQSLAVALALTDDNQYELAKRFDPPISAQAFGKHLAKAQWKLLKHALESIQRGLSLILPPESEK</sequence>
<evidence type="ECO:0000313" key="1">
    <source>
        <dbReference type="EMBL" id="MBD5778450.1"/>
    </source>
</evidence>
<proteinExistence type="predicted"/>
<accession>A0A927F5L0</accession>
<dbReference type="RefSeq" id="WP_191615591.1">
    <property type="nucleotide sequence ID" value="NZ_JACYFG010000006.1"/>
</dbReference>
<comment type="caution">
    <text evidence="1">The sequence shown here is derived from an EMBL/GenBank/DDBJ whole genome shotgun (WGS) entry which is preliminary data.</text>
</comment>
<gene>
    <name evidence="1" type="ORF">IEN85_03020</name>
</gene>
<evidence type="ECO:0000313" key="2">
    <source>
        <dbReference type="Proteomes" id="UP000622317"/>
    </source>
</evidence>
<dbReference type="Proteomes" id="UP000622317">
    <property type="component" value="Unassembled WGS sequence"/>
</dbReference>